<evidence type="ECO:0000313" key="3">
    <source>
        <dbReference type="Proteomes" id="UP001203338"/>
    </source>
</evidence>
<organism evidence="2 3">
    <name type="scientific">Parendozoicomonas callyspongiae</name>
    <dbReference type="NCBI Taxonomy" id="2942213"/>
    <lineage>
        <taxon>Bacteria</taxon>
        <taxon>Pseudomonadati</taxon>
        <taxon>Pseudomonadota</taxon>
        <taxon>Gammaproteobacteria</taxon>
        <taxon>Oceanospirillales</taxon>
        <taxon>Endozoicomonadaceae</taxon>
        <taxon>Parendozoicomonas</taxon>
    </lineage>
</organism>
<gene>
    <name evidence="2" type="ORF">M3P05_04930</name>
</gene>
<evidence type="ECO:0000256" key="1">
    <source>
        <dbReference type="SAM" id="MobiDB-lite"/>
    </source>
</evidence>
<dbReference type="Proteomes" id="UP001203338">
    <property type="component" value="Unassembled WGS sequence"/>
</dbReference>
<comment type="caution">
    <text evidence="2">The sequence shown here is derived from an EMBL/GenBank/DDBJ whole genome shotgun (WGS) entry which is preliminary data.</text>
</comment>
<feature type="compositionally biased region" description="Acidic residues" evidence="1">
    <location>
        <begin position="137"/>
        <end position="152"/>
    </location>
</feature>
<feature type="region of interest" description="Disordered" evidence="1">
    <location>
        <begin position="33"/>
        <end position="152"/>
    </location>
</feature>
<dbReference type="RefSeq" id="WP_249698266.1">
    <property type="nucleotide sequence ID" value="NZ_JAMFLX010000005.1"/>
</dbReference>
<accession>A0ABT0PD42</accession>
<proteinExistence type="predicted"/>
<reference evidence="2 3" key="1">
    <citation type="submission" date="2022-05" db="EMBL/GenBank/DDBJ databases">
        <authorList>
            <person name="Park J.-S."/>
        </authorList>
    </citation>
    <scope>NUCLEOTIDE SEQUENCE [LARGE SCALE GENOMIC DNA]</scope>
    <source>
        <strain evidence="2 3">2012CJ34-2</strain>
    </source>
</reference>
<sequence length="171" mass="19671">MSRRKILTGLLIVLVLAVAIPFLLVLADEEGWGWSDDSDSTGYETWDDPENYLDEDEDYENSGYQEYEEEEESLSPEDEPGLPEEYQYDQMDGEGAEQPQRSYGRNSKDRPGQQRNESLDSGWQPIESDINNGTDEFVPENDGGLEENEEEYDLYDEYGADAEYEGEDELY</sequence>
<protein>
    <submittedName>
        <fullName evidence="2">Uncharacterized protein</fullName>
    </submittedName>
</protein>
<keyword evidence="3" id="KW-1185">Reference proteome</keyword>
<name>A0ABT0PD42_9GAMM</name>
<dbReference type="EMBL" id="JAMFLX010000005">
    <property type="protein sequence ID" value="MCL6269289.1"/>
    <property type="molecule type" value="Genomic_DNA"/>
</dbReference>
<evidence type="ECO:0000313" key="2">
    <source>
        <dbReference type="EMBL" id="MCL6269289.1"/>
    </source>
</evidence>
<feature type="compositionally biased region" description="Acidic residues" evidence="1">
    <location>
        <begin position="33"/>
        <end position="82"/>
    </location>
</feature>